<dbReference type="InterPro" id="IPR049883">
    <property type="entry name" value="NOTCH1_EGF-like"/>
</dbReference>
<evidence type="ECO:0000256" key="2">
    <source>
        <dbReference type="ARBA" id="ARBA00022729"/>
    </source>
</evidence>
<dbReference type="SMART" id="SM00060">
    <property type="entry name" value="FN3"/>
    <property type="match status" value="4"/>
</dbReference>
<comment type="caution">
    <text evidence="5">Lacks conserved residue(s) required for the propagation of feature annotation.</text>
</comment>
<dbReference type="CDD" id="cd00063">
    <property type="entry name" value="FN3"/>
    <property type="match status" value="4"/>
</dbReference>
<evidence type="ECO:0000256" key="3">
    <source>
        <dbReference type="ARBA" id="ARBA00022737"/>
    </source>
</evidence>
<dbReference type="PROSITE" id="PS50853">
    <property type="entry name" value="FN3"/>
    <property type="match status" value="3"/>
</dbReference>
<evidence type="ECO:0000256" key="7">
    <source>
        <dbReference type="SAM" id="Phobius"/>
    </source>
</evidence>
<feature type="region of interest" description="Disordered" evidence="6">
    <location>
        <begin position="790"/>
        <end position="809"/>
    </location>
</feature>
<keyword evidence="7" id="KW-0472">Membrane</keyword>
<dbReference type="CDD" id="cd00054">
    <property type="entry name" value="EGF_CA"/>
    <property type="match status" value="5"/>
</dbReference>
<evidence type="ECO:0000256" key="6">
    <source>
        <dbReference type="SAM" id="MobiDB-lite"/>
    </source>
</evidence>
<feature type="compositionally biased region" description="Low complexity" evidence="6">
    <location>
        <begin position="792"/>
        <end position="803"/>
    </location>
</feature>
<dbReference type="SUPFAM" id="SSF49265">
    <property type="entry name" value="Fibronectin type III"/>
    <property type="match status" value="3"/>
</dbReference>
<dbReference type="InterPro" id="IPR013783">
    <property type="entry name" value="Ig-like_fold"/>
</dbReference>
<feature type="transmembrane region" description="Helical" evidence="7">
    <location>
        <begin position="1372"/>
        <end position="1397"/>
    </location>
</feature>
<dbReference type="Pfam" id="PF07645">
    <property type="entry name" value="EGF_CA"/>
    <property type="match status" value="5"/>
</dbReference>
<keyword evidence="2 8" id="KW-0732">Signal</keyword>
<dbReference type="InterPro" id="IPR003961">
    <property type="entry name" value="FN3_dom"/>
</dbReference>
<evidence type="ECO:0000313" key="11">
    <source>
        <dbReference type="EMBL" id="CAK8671052.1"/>
    </source>
</evidence>
<reference evidence="11 12" key="1">
    <citation type="submission" date="2024-02" db="EMBL/GenBank/DDBJ databases">
        <authorList>
            <person name="Daric V."/>
            <person name="Darras S."/>
        </authorList>
    </citation>
    <scope>NUCLEOTIDE SEQUENCE [LARGE SCALE GENOMIC DNA]</scope>
</reference>
<dbReference type="InterPro" id="IPR018097">
    <property type="entry name" value="EGF_Ca-bd_CS"/>
</dbReference>
<dbReference type="PROSITE" id="PS00022">
    <property type="entry name" value="EGF_1"/>
    <property type="match status" value="1"/>
</dbReference>
<comment type="caution">
    <text evidence="11">The sequence shown here is derived from an EMBL/GenBank/DDBJ whole genome shotgun (WGS) entry which is preliminary data.</text>
</comment>
<feature type="domain" description="Fibronectin type-III" evidence="10">
    <location>
        <begin position="522"/>
        <end position="625"/>
    </location>
</feature>
<dbReference type="InterPro" id="IPR036116">
    <property type="entry name" value="FN3_sf"/>
</dbReference>
<feature type="compositionally biased region" description="Basic residues" evidence="6">
    <location>
        <begin position="1540"/>
        <end position="1558"/>
    </location>
</feature>
<dbReference type="Gene3D" id="2.10.25.10">
    <property type="entry name" value="Laminin"/>
    <property type="match status" value="5"/>
</dbReference>
<dbReference type="EMBL" id="CAWYQH010000001">
    <property type="protein sequence ID" value="CAK8671052.1"/>
    <property type="molecule type" value="Genomic_DNA"/>
</dbReference>
<sequence length="1558" mass="174035">MLQYVSTTAMAGLVLVNILPLVLCLAPSSPRNVTVTPYSRHSILVQWKRPVNLNGKVTSYVIKYGFVKNPAKQISTKKAANNITVTSLESHSIYRFRVAARNSDGIGIYSAWIPTRLDAKTFLLQVHQPSETKAEFQKALYDVLPLAYLSSNEINSTSIDLSTSLVEVFYEISFDANFDLSAEVIEGMFEREQARMLTTYIRNVDVYEINFCTSGTANCHEHASCEDAQGTFRCRCLPGFIDTGVEGHLFQGRQCINNTDEPIELRLNVINITSVRVTFSLPDHVAGEMEGYELEWKTLSADDPDQSEVEFIGKSAFSEDFVVTALTPNAVHSFRVRAVTIIHDLETLGRWTEWKSIRTISNLYKFVFDMNLKNNQTDYQAIKIEAEKNVTKSVKKALSRSSLLSMTDFEVARSDHTAGGLIRFQGILHLKYRTRNRPDLSRLQHVTKLRMKNRFSSDLGIVNATSVRVEDYNECGTKREDCRGNPCDNQEGSFRCKCPLGNVDTSADYRLLPGRKCMVFDAPAAFSVSLNDPKTARLSWKIPAQMRQPQLRFWFLVEHRTRGNMSKQEVKVQINDRDFTQENFIAIARIGGLRTNTDYEFRVAAANAANTGRYTSWRSIKTSNSIFMIHLNLTAVLYTKDFNDEDVAVTKDTADDVRTLIRKLLQPRLPHFMATGKVEFTPGIKDRTFALAHLFFHSKTNVKPLEIRNVFKHNFLPNDALGLDYDAVSVTDFDECHSTWDDCSAHAHCENTSPGFKCSCMNDFVDLSRDKGASPGRICVHKDSITTPQPLTRSTAVSTTPAPTTRPPLPNLEIVAVAVSPTSVKLTWKRTSPPSGGRVETDLNYLFQHRIKAPVPLQWSGNTSAPSYLRELVIAGLRQNFIYQFRVAERWKGESSPHTLYSFPVEIRIRPRSFRIYLRLPQVSPIGVTTHSVEQQRLSEVVSDFISDAFTHDSVKAKFRDLHFGSVGSVTFTADADKGTQASAIMFLTWSSRVTLQSLNEAYATGEGKVGKPWRIVFIAVSDLDDCDSDFLNDCYSATMCGNMFSTFNCTCSSGFQDYSAPYFLLPGRFCQLISPSASSLASSSVTSETNLPPLLITSRPKRTRTTTMTSSRGTPARPVKFVGIFSKSCPNKNQFPNVGHCTDVLRFLGSIEILKKSGTNISQSDVEGEGLGHTKAIVKIALDHVFSSNPAFVATVVQELQVVEGKVRAIIVLIHEHIQPIRFRRETFNLPSLEITSTSLRNGLVGFLDDQLPLGRVTPSGEATVTFSPNDIIIEDIDECTTNLHDCPPMADCLNTEGSFRCRCHPGMTDLASDNQRKGVNCQSQCLPSPCLNGGRCSPTHEVGEPFCDCPEHFHGQFCELSEEQPPDNTLLMVGLAAMAGVLFVFIICFFVTWRINKKNKRRKKMKVEQAEARSDDVSCYSSDFTSDSDDDLNNGHVTRIPKDSTKQDTGCETPPSPILWGPSPEPENSPGDDVDRAPTPIQWGPTAEGESPISDEDPPRPIPRTNPPMRSQDVYSVVNKTRKVTSQSKDNKSLKEKKVLRKPKKLVGGRIRKHSE</sequence>
<evidence type="ECO:0000259" key="9">
    <source>
        <dbReference type="PROSITE" id="PS50026"/>
    </source>
</evidence>
<keyword evidence="7" id="KW-1133">Transmembrane helix</keyword>
<dbReference type="PANTHER" id="PTHR24039:SF58">
    <property type="entry name" value="EGF-LIKE DOMAIN-CONTAINING PROTEIN"/>
    <property type="match status" value="1"/>
</dbReference>
<keyword evidence="7" id="KW-0812">Transmembrane</keyword>
<evidence type="ECO:0000256" key="1">
    <source>
        <dbReference type="ARBA" id="ARBA00022536"/>
    </source>
</evidence>
<dbReference type="PROSITE" id="PS01187">
    <property type="entry name" value="EGF_CA"/>
    <property type="match status" value="4"/>
</dbReference>
<feature type="region of interest" description="Disordered" evidence="6">
    <location>
        <begin position="1419"/>
        <end position="1558"/>
    </location>
</feature>
<dbReference type="Pfam" id="PF00041">
    <property type="entry name" value="fn3"/>
    <property type="match status" value="2"/>
</dbReference>
<feature type="disulfide bond" evidence="5">
    <location>
        <begin position="1332"/>
        <end position="1349"/>
    </location>
</feature>
<feature type="chain" id="PRO_5045709649" evidence="8">
    <location>
        <begin position="25"/>
        <end position="1558"/>
    </location>
</feature>
<evidence type="ECO:0000256" key="8">
    <source>
        <dbReference type="SAM" id="SignalP"/>
    </source>
</evidence>
<dbReference type="SUPFAM" id="SSF57184">
    <property type="entry name" value="Growth factor receptor domain"/>
    <property type="match status" value="1"/>
</dbReference>
<dbReference type="SMART" id="SM00181">
    <property type="entry name" value="EGF"/>
    <property type="match status" value="6"/>
</dbReference>
<dbReference type="InterPro" id="IPR001881">
    <property type="entry name" value="EGF-like_Ca-bd_dom"/>
</dbReference>
<dbReference type="InterPro" id="IPR000152">
    <property type="entry name" value="EGF-type_Asp/Asn_hydroxyl_site"/>
</dbReference>
<dbReference type="Proteomes" id="UP001642483">
    <property type="component" value="Unassembled WGS sequence"/>
</dbReference>
<keyword evidence="12" id="KW-1185">Reference proteome</keyword>
<dbReference type="PANTHER" id="PTHR24039">
    <property type="entry name" value="FIBRILLIN-RELATED"/>
    <property type="match status" value="1"/>
</dbReference>
<protein>
    <submittedName>
        <fullName evidence="11">Uncharacterized protein</fullName>
    </submittedName>
</protein>
<dbReference type="SUPFAM" id="SSF57196">
    <property type="entry name" value="EGF/Laminin"/>
    <property type="match status" value="1"/>
</dbReference>
<feature type="domain" description="EGF-like" evidence="9">
    <location>
        <begin position="208"/>
        <end position="246"/>
    </location>
</feature>
<feature type="domain" description="EGF-like" evidence="9">
    <location>
        <begin position="732"/>
        <end position="770"/>
    </location>
</feature>
<dbReference type="PROSITE" id="PS50026">
    <property type="entry name" value="EGF_3"/>
    <property type="match status" value="4"/>
</dbReference>
<feature type="disulfide bond" evidence="5">
    <location>
        <begin position="1351"/>
        <end position="1360"/>
    </location>
</feature>
<feature type="domain" description="EGF-like" evidence="9">
    <location>
        <begin position="1277"/>
        <end position="1315"/>
    </location>
</feature>
<dbReference type="Gene3D" id="2.60.40.10">
    <property type="entry name" value="Immunoglobulins"/>
    <property type="match status" value="4"/>
</dbReference>
<dbReference type="PROSITE" id="PS00010">
    <property type="entry name" value="ASX_HYDROXYL"/>
    <property type="match status" value="3"/>
</dbReference>
<keyword evidence="1 5" id="KW-0245">EGF-like domain</keyword>
<keyword evidence="4 5" id="KW-1015">Disulfide bond</keyword>
<name>A0ABP0EUQ6_CLALP</name>
<feature type="domain" description="Fibronectin type-III" evidence="10">
    <location>
        <begin position="29"/>
        <end position="120"/>
    </location>
</feature>
<accession>A0ABP0EUQ6</accession>
<dbReference type="SMART" id="SM00179">
    <property type="entry name" value="EGF_CA"/>
    <property type="match status" value="5"/>
</dbReference>
<feature type="domain" description="EGF-like" evidence="9">
    <location>
        <begin position="1324"/>
        <end position="1361"/>
    </location>
</feature>
<evidence type="ECO:0000256" key="5">
    <source>
        <dbReference type="PROSITE-ProRule" id="PRU00076"/>
    </source>
</evidence>
<proteinExistence type="predicted"/>
<evidence type="ECO:0000313" key="12">
    <source>
        <dbReference type="Proteomes" id="UP001642483"/>
    </source>
</evidence>
<gene>
    <name evidence="11" type="ORF">CVLEPA_LOCUS76</name>
</gene>
<organism evidence="11 12">
    <name type="scientific">Clavelina lepadiformis</name>
    <name type="common">Light-bulb sea squirt</name>
    <name type="synonym">Ascidia lepadiformis</name>
    <dbReference type="NCBI Taxonomy" id="159417"/>
    <lineage>
        <taxon>Eukaryota</taxon>
        <taxon>Metazoa</taxon>
        <taxon>Chordata</taxon>
        <taxon>Tunicata</taxon>
        <taxon>Ascidiacea</taxon>
        <taxon>Aplousobranchia</taxon>
        <taxon>Clavelinidae</taxon>
        <taxon>Clavelina</taxon>
    </lineage>
</organism>
<dbReference type="InterPro" id="IPR009030">
    <property type="entry name" value="Growth_fac_rcpt_cys_sf"/>
</dbReference>
<dbReference type="InterPro" id="IPR000742">
    <property type="entry name" value="EGF"/>
</dbReference>
<evidence type="ECO:0000256" key="4">
    <source>
        <dbReference type="ARBA" id="ARBA00023157"/>
    </source>
</evidence>
<feature type="domain" description="Fibronectin type-III" evidence="10">
    <location>
        <begin position="261"/>
        <end position="362"/>
    </location>
</feature>
<keyword evidence="3" id="KW-0677">Repeat</keyword>
<evidence type="ECO:0000259" key="10">
    <source>
        <dbReference type="PROSITE" id="PS50853"/>
    </source>
</evidence>
<feature type="signal peptide" evidence="8">
    <location>
        <begin position="1"/>
        <end position="24"/>
    </location>
</feature>